<feature type="non-terminal residue" evidence="3">
    <location>
        <position position="1"/>
    </location>
</feature>
<dbReference type="InterPro" id="IPR050090">
    <property type="entry name" value="Tyrosine_recombinase_XerCD"/>
</dbReference>
<dbReference type="EMBL" id="BARW01017452">
    <property type="protein sequence ID" value="GAJ01972.1"/>
    <property type="molecule type" value="Genomic_DNA"/>
</dbReference>
<evidence type="ECO:0000313" key="3">
    <source>
        <dbReference type="EMBL" id="GAJ01972.1"/>
    </source>
</evidence>
<evidence type="ECO:0000256" key="1">
    <source>
        <dbReference type="ARBA" id="ARBA00023172"/>
    </source>
</evidence>
<accession>X1UEK4</accession>
<keyword evidence="1" id="KW-0233">DNA recombination</keyword>
<organism evidence="3">
    <name type="scientific">marine sediment metagenome</name>
    <dbReference type="NCBI Taxonomy" id="412755"/>
    <lineage>
        <taxon>unclassified sequences</taxon>
        <taxon>metagenomes</taxon>
        <taxon>ecological metagenomes</taxon>
    </lineage>
</organism>
<reference evidence="3" key="1">
    <citation type="journal article" date="2014" name="Front. Microbiol.">
        <title>High frequency of phylogenetically diverse reductive dehalogenase-homologous genes in deep subseafloor sedimentary metagenomes.</title>
        <authorList>
            <person name="Kawai M."/>
            <person name="Futagami T."/>
            <person name="Toyoda A."/>
            <person name="Takaki Y."/>
            <person name="Nishi S."/>
            <person name="Hori S."/>
            <person name="Arai W."/>
            <person name="Tsubouchi T."/>
            <person name="Morono Y."/>
            <person name="Uchiyama I."/>
            <person name="Ito T."/>
            <person name="Fujiyama A."/>
            <person name="Inagaki F."/>
            <person name="Takami H."/>
        </authorList>
    </citation>
    <scope>NUCLEOTIDE SEQUENCE</scope>
    <source>
        <strain evidence="3">Expedition CK06-06</strain>
    </source>
</reference>
<dbReference type="InterPro" id="IPR013762">
    <property type="entry name" value="Integrase-like_cat_sf"/>
</dbReference>
<gene>
    <name evidence="3" type="ORF">S12H4_30149</name>
</gene>
<comment type="caution">
    <text evidence="3">The sequence shown here is derived from an EMBL/GenBank/DDBJ whole genome shotgun (WGS) entry which is preliminary data.</text>
</comment>
<dbReference type="GO" id="GO:0015074">
    <property type="term" value="P:DNA integration"/>
    <property type="evidence" value="ECO:0007669"/>
    <property type="project" value="InterPro"/>
</dbReference>
<dbReference type="AlphaFoldDB" id="X1UEK4"/>
<feature type="domain" description="Tyr recombinase" evidence="2">
    <location>
        <begin position="35"/>
        <end position="207"/>
    </location>
</feature>
<dbReference type="PANTHER" id="PTHR30349:SF64">
    <property type="entry name" value="PROPHAGE INTEGRASE INTD-RELATED"/>
    <property type="match status" value="1"/>
</dbReference>
<dbReference type="PROSITE" id="PS51898">
    <property type="entry name" value="TYR_RECOMBINASE"/>
    <property type="match status" value="1"/>
</dbReference>
<proteinExistence type="predicted"/>
<dbReference type="PANTHER" id="PTHR30349">
    <property type="entry name" value="PHAGE INTEGRASE-RELATED"/>
    <property type="match status" value="1"/>
</dbReference>
<name>X1UEK4_9ZZZZ</name>
<evidence type="ECO:0000259" key="2">
    <source>
        <dbReference type="PROSITE" id="PS51898"/>
    </source>
</evidence>
<dbReference type="GO" id="GO:0006310">
    <property type="term" value="P:DNA recombination"/>
    <property type="evidence" value="ECO:0007669"/>
    <property type="project" value="UniProtKB-KW"/>
</dbReference>
<dbReference type="InterPro" id="IPR011010">
    <property type="entry name" value="DNA_brk_join_enz"/>
</dbReference>
<protein>
    <recommendedName>
        <fullName evidence="2">Tyr recombinase domain-containing protein</fullName>
    </recommendedName>
</protein>
<sequence length="207" mass="23919">ALESGAARLTVVQRYEIEKGLKQIKRKKKTSSGVPEDKILSFDEIRRFIAGCPEKKISLIFEALAYSGLRISEALNILLRDLQDHGNYFSIRILGKGNRERFVLLDRYLVERAKACFCGTLYLFESPSGRSYRREYVSMRIKRLGRKILMREISAHTLRHSWATYVLKKTGRIGAVQQQLGHASSSTTLNLYVHDSFSWKDQQEIFR</sequence>
<dbReference type="GO" id="GO:0003677">
    <property type="term" value="F:DNA binding"/>
    <property type="evidence" value="ECO:0007669"/>
    <property type="project" value="InterPro"/>
</dbReference>
<dbReference type="SUPFAM" id="SSF56349">
    <property type="entry name" value="DNA breaking-rejoining enzymes"/>
    <property type="match status" value="1"/>
</dbReference>
<dbReference type="InterPro" id="IPR002104">
    <property type="entry name" value="Integrase_catalytic"/>
</dbReference>
<dbReference type="Gene3D" id="1.10.443.10">
    <property type="entry name" value="Intergrase catalytic core"/>
    <property type="match status" value="1"/>
</dbReference>
<dbReference type="Pfam" id="PF00589">
    <property type="entry name" value="Phage_integrase"/>
    <property type="match status" value="1"/>
</dbReference>